<evidence type="ECO:0000256" key="4">
    <source>
        <dbReference type="ARBA" id="ARBA00022833"/>
    </source>
</evidence>
<dbReference type="InterPro" id="IPR013087">
    <property type="entry name" value="Znf_C2H2_type"/>
</dbReference>
<feature type="domain" description="C2H2-type" evidence="6">
    <location>
        <begin position="82"/>
        <end position="109"/>
    </location>
</feature>
<evidence type="ECO:0000313" key="7">
    <source>
        <dbReference type="EMBL" id="MES1923546.1"/>
    </source>
</evidence>
<dbReference type="PANTHER" id="PTHR24379:SF121">
    <property type="entry name" value="C2H2-TYPE DOMAIN-CONTAINING PROTEIN"/>
    <property type="match status" value="1"/>
</dbReference>
<evidence type="ECO:0000256" key="5">
    <source>
        <dbReference type="PROSITE-ProRule" id="PRU00042"/>
    </source>
</evidence>
<feature type="domain" description="C2H2-type" evidence="6">
    <location>
        <begin position="54"/>
        <end position="81"/>
    </location>
</feature>
<organism evidence="7 8">
    <name type="scientific">Bonamia ostreae</name>
    <dbReference type="NCBI Taxonomy" id="126728"/>
    <lineage>
        <taxon>Eukaryota</taxon>
        <taxon>Sar</taxon>
        <taxon>Rhizaria</taxon>
        <taxon>Endomyxa</taxon>
        <taxon>Ascetosporea</taxon>
        <taxon>Haplosporida</taxon>
        <taxon>Bonamia</taxon>
    </lineage>
</organism>
<proteinExistence type="predicted"/>
<evidence type="ECO:0000256" key="3">
    <source>
        <dbReference type="ARBA" id="ARBA00022771"/>
    </source>
</evidence>
<dbReference type="Pfam" id="PF00096">
    <property type="entry name" value="zf-C2H2"/>
    <property type="match status" value="1"/>
</dbReference>
<dbReference type="InterPro" id="IPR036236">
    <property type="entry name" value="Znf_C2H2_sf"/>
</dbReference>
<keyword evidence="4" id="KW-0862">Zinc</keyword>
<dbReference type="PANTHER" id="PTHR24379">
    <property type="entry name" value="KRAB AND ZINC FINGER DOMAIN-CONTAINING"/>
    <property type="match status" value="1"/>
</dbReference>
<name>A0ABV2AW05_9EUKA</name>
<keyword evidence="1" id="KW-0479">Metal-binding</keyword>
<dbReference type="EMBL" id="JBDODL010006813">
    <property type="protein sequence ID" value="MES1923546.1"/>
    <property type="molecule type" value="Genomic_DNA"/>
</dbReference>
<evidence type="ECO:0000256" key="1">
    <source>
        <dbReference type="ARBA" id="ARBA00022723"/>
    </source>
</evidence>
<evidence type="ECO:0000313" key="8">
    <source>
        <dbReference type="Proteomes" id="UP001439008"/>
    </source>
</evidence>
<dbReference type="PROSITE" id="PS50157">
    <property type="entry name" value="ZINC_FINGER_C2H2_2"/>
    <property type="match status" value="3"/>
</dbReference>
<dbReference type="Proteomes" id="UP001439008">
    <property type="component" value="Unassembled WGS sequence"/>
</dbReference>
<evidence type="ECO:0000259" key="6">
    <source>
        <dbReference type="PROSITE" id="PS50157"/>
    </source>
</evidence>
<keyword evidence="3 5" id="KW-0863">Zinc-finger</keyword>
<comment type="caution">
    <text evidence="7">The sequence shown here is derived from an EMBL/GenBank/DDBJ whole genome shotgun (WGS) entry which is preliminary data.</text>
</comment>
<evidence type="ECO:0000256" key="2">
    <source>
        <dbReference type="ARBA" id="ARBA00022737"/>
    </source>
</evidence>
<dbReference type="SUPFAM" id="SSF57667">
    <property type="entry name" value="beta-beta-alpha zinc fingers"/>
    <property type="match status" value="1"/>
</dbReference>
<gene>
    <name evidence="7" type="ORF">MHBO_005135</name>
</gene>
<dbReference type="PROSITE" id="PS00028">
    <property type="entry name" value="ZINC_FINGER_C2H2_1"/>
    <property type="match status" value="3"/>
</dbReference>
<feature type="domain" description="C2H2-type" evidence="6">
    <location>
        <begin position="26"/>
        <end position="53"/>
    </location>
</feature>
<dbReference type="SMART" id="SM00355">
    <property type="entry name" value="ZnF_C2H2"/>
    <property type="match status" value="3"/>
</dbReference>
<keyword evidence="2" id="KW-0677">Repeat</keyword>
<sequence length="134" mass="15618">MKSVSIKKQAYSDYHSNIDSNGKSKIKCWLCQIYFMTQRELLDHANKHKGENIFKCALCLEGFNSKMLLDQHEKKHMGTTTVMCRLCNKMFFDKGSFVLHMSTHGERKQKWNGQIGGTLSFRDMLNIRPPKKIK</sequence>
<keyword evidence="8" id="KW-1185">Reference proteome</keyword>
<dbReference type="Gene3D" id="3.30.160.60">
    <property type="entry name" value="Classic Zinc Finger"/>
    <property type="match status" value="2"/>
</dbReference>
<reference evidence="7 8" key="1">
    <citation type="journal article" date="2024" name="BMC Biol.">
        <title>Comparative genomics of Ascetosporea gives new insight into the evolutionary basis for animal parasitism in Rhizaria.</title>
        <authorList>
            <person name="Hiltunen Thoren M."/>
            <person name="Onut-Brannstrom I."/>
            <person name="Alfjorden A."/>
            <person name="Peckova H."/>
            <person name="Swords F."/>
            <person name="Hooper C."/>
            <person name="Holzer A.S."/>
            <person name="Bass D."/>
            <person name="Burki F."/>
        </authorList>
    </citation>
    <scope>NUCLEOTIDE SEQUENCE [LARGE SCALE GENOMIC DNA]</scope>
    <source>
        <strain evidence="7">20-A016</strain>
    </source>
</reference>
<accession>A0ABV2AW05</accession>
<protein>
    <recommendedName>
        <fullName evidence="6">C2H2-type domain-containing protein</fullName>
    </recommendedName>
</protein>